<dbReference type="EMBL" id="LAZR01046191">
    <property type="protein sequence ID" value="KKK97110.1"/>
    <property type="molecule type" value="Genomic_DNA"/>
</dbReference>
<dbReference type="SUPFAM" id="SSF53448">
    <property type="entry name" value="Nucleotide-diphospho-sugar transferases"/>
    <property type="match status" value="1"/>
</dbReference>
<comment type="caution">
    <text evidence="1">The sequence shown here is derived from an EMBL/GenBank/DDBJ whole genome shotgun (WGS) entry which is preliminary data.</text>
</comment>
<evidence type="ECO:0000313" key="1">
    <source>
        <dbReference type="EMBL" id="KKK97110.1"/>
    </source>
</evidence>
<dbReference type="AlphaFoldDB" id="A0A0F9AFP7"/>
<evidence type="ECO:0008006" key="2">
    <source>
        <dbReference type="Google" id="ProtNLM"/>
    </source>
</evidence>
<organism evidence="1">
    <name type="scientific">marine sediment metagenome</name>
    <dbReference type="NCBI Taxonomy" id="412755"/>
    <lineage>
        <taxon>unclassified sequences</taxon>
        <taxon>metagenomes</taxon>
        <taxon>ecological metagenomes</taxon>
    </lineage>
</organism>
<dbReference type="InterPro" id="IPR029044">
    <property type="entry name" value="Nucleotide-diphossugar_trans"/>
</dbReference>
<dbReference type="Gene3D" id="3.90.550.40">
    <property type="match status" value="1"/>
</dbReference>
<proteinExistence type="predicted"/>
<protein>
    <recommendedName>
        <fullName evidence="2">Glycosyltransferase 2-like domain-containing protein</fullName>
    </recommendedName>
</protein>
<gene>
    <name evidence="1" type="ORF">LCGC14_2656030</name>
</gene>
<dbReference type="CDD" id="cd00761">
    <property type="entry name" value="Glyco_tranf_GTA_type"/>
    <property type="match status" value="1"/>
</dbReference>
<name>A0A0F9AFP7_9ZZZZ</name>
<accession>A0A0F9AFP7</accession>
<reference evidence="1" key="1">
    <citation type="journal article" date="2015" name="Nature">
        <title>Complex archaea that bridge the gap between prokaryotes and eukaryotes.</title>
        <authorList>
            <person name="Spang A."/>
            <person name="Saw J.H."/>
            <person name="Jorgensen S.L."/>
            <person name="Zaremba-Niedzwiedzka K."/>
            <person name="Martijn J."/>
            <person name="Lind A.E."/>
            <person name="van Eijk R."/>
            <person name="Schleper C."/>
            <person name="Guy L."/>
            <person name="Ettema T.J."/>
        </authorList>
    </citation>
    <scope>NUCLEOTIDE SEQUENCE</scope>
</reference>
<sequence length="264" mass="30360">MTKKKKGSDYMSLLLTAKTKNVNRLCIGIPMTGLIRTEWALGRWGQIIPCNWSYSDRMCFLNQVTPLGYAVAEARNVIVDEVVKGDFEWLLFIDSDVVLPPDCFVKLNEYMREEKIPVLSGLYYAKCHPPEPLIYRGRGNSHFHKWKLGEKVWVDGLPMGCTLIHGSLLREMWNDAPEYMAGGNRKVRQVFDTPQGQFVDPETKENKTFQGTEDLAWCDRVMKGGYLKKAGWPEIAKKKYPFLVDTSIFCRHIDMSGRTYPLHL</sequence>